<protein>
    <submittedName>
        <fullName evidence="7">Uncharacterized protein</fullName>
    </submittedName>
</protein>
<sequence>MEPRCFPLLASLLLVPLLFPAGLPRAHTLGHAGTEAPSNPQEGSSGQGTNGSLLHHRVKRYLPPRTPPYAGKSSARVQNVPLCGNVECV</sequence>
<reference evidence="7" key="2">
    <citation type="submission" date="2025-09" db="UniProtKB">
        <authorList>
            <consortium name="Ensembl"/>
        </authorList>
    </citation>
    <scope>IDENTIFICATION</scope>
</reference>
<comment type="function">
    <text evidence="4">Has antimicrobial activity against E.coli. Plays a role in the defense response in the male reproductive tract, contributing to sperm maturation, storage and protection.</text>
</comment>
<dbReference type="PANTHER" id="PTHR14081:SF1">
    <property type="entry name" value="SPERM-ASSOCIATED ANTIGEN 11A-RELATED"/>
    <property type="match status" value="1"/>
</dbReference>
<reference evidence="7" key="1">
    <citation type="submission" date="2025-08" db="UniProtKB">
        <authorList>
            <consortium name="Ensembl"/>
        </authorList>
    </citation>
    <scope>IDENTIFICATION</scope>
</reference>
<accession>A0A8C2W1G5</accession>
<feature type="region of interest" description="Disordered" evidence="5">
    <location>
        <begin position="26"/>
        <end position="74"/>
    </location>
</feature>
<dbReference type="GO" id="GO:0061844">
    <property type="term" value="P:antimicrobial humoral immune response mediated by antimicrobial peptide"/>
    <property type="evidence" value="ECO:0007669"/>
    <property type="project" value="TreeGrafter"/>
</dbReference>
<dbReference type="GO" id="GO:0005576">
    <property type="term" value="C:extracellular region"/>
    <property type="evidence" value="ECO:0007669"/>
    <property type="project" value="UniProtKB-SubCell"/>
</dbReference>
<evidence type="ECO:0000256" key="4">
    <source>
        <dbReference type="ARBA" id="ARBA00045473"/>
    </source>
</evidence>
<evidence type="ECO:0000256" key="5">
    <source>
        <dbReference type="SAM" id="MobiDB-lite"/>
    </source>
</evidence>
<evidence type="ECO:0000256" key="2">
    <source>
        <dbReference type="ARBA" id="ARBA00022525"/>
    </source>
</evidence>
<evidence type="ECO:0000313" key="7">
    <source>
        <dbReference type="Ensembl" id="ENSCLAP00000022846.1"/>
    </source>
</evidence>
<dbReference type="InterPro" id="IPR007988">
    <property type="entry name" value="Sperm_Ag_11A_B"/>
</dbReference>
<evidence type="ECO:0000256" key="1">
    <source>
        <dbReference type="ARBA" id="ARBA00004613"/>
    </source>
</evidence>
<comment type="subcellular location">
    <subcellularLocation>
        <location evidence="1">Secreted</location>
    </subcellularLocation>
</comment>
<dbReference type="AlphaFoldDB" id="A0A8C2W1G5"/>
<proteinExistence type="predicted"/>
<dbReference type="Ensembl" id="ENSCLAT00000023057.1">
    <property type="protein sequence ID" value="ENSCLAP00000022846.1"/>
    <property type="gene ID" value="ENSCLAG00000015670.1"/>
</dbReference>
<evidence type="ECO:0000313" key="8">
    <source>
        <dbReference type="Proteomes" id="UP000694398"/>
    </source>
</evidence>
<keyword evidence="2" id="KW-0964">Secreted</keyword>
<dbReference type="PANTHER" id="PTHR14081">
    <property type="entry name" value="SPERM-ASSOCIATED ANTIGEN 11A-RELATED-RELATED"/>
    <property type="match status" value="1"/>
</dbReference>
<keyword evidence="8" id="KW-1185">Reference proteome</keyword>
<dbReference type="GeneTree" id="ENSGT00940000161432"/>
<evidence type="ECO:0000256" key="3">
    <source>
        <dbReference type="ARBA" id="ARBA00022729"/>
    </source>
</evidence>
<feature type="chain" id="PRO_5034657417" evidence="6">
    <location>
        <begin position="29"/>
        <end position="89"/>
    </location>
</feature>
<dbReference type="Pfam" id="PF05324">
    <property type="entry name" value="Sperm_Ag_HE2"/>
    <property type="match status" value="1"/>
</dbReference>
<feature type="signal peptide" evidence="6">
    <location>
        <begin position="1"/>
        <end position="28"/>
    </location>
</feature>
<evidence type="ECO:0000256" key="6">
    <source>
        <dbReference type="SAM" id="SignalP"/>
    </source>
</evidence>
<keyword evidence="3 6" id="KW-0732">Signal</keyword>
<organism evidence="7 8">
    <name type="scientific">Chinchilla lanigera</name>
    <name type="common">Long-tailed chinchilla</name>
    <name type="synonym">Chinchilla villidera</name>
    <dbReference type="NCBI Taxonomy" id="34839"/>
    <lineage>
        <taxon>Eukaryota</taxon>
        <taxon>Metazoa</taxon>
        <taxon>Chordata</taxon>
        <taxon>Craniata</taxon>
        <taxon>Vertebrata</taxon>
        <taxon>Euteleostomi</taxon>
        <taxon>Mammalia</taxon>
        <taxon>Eutheria</taxon>
        <taxon>Euarchontoglires</taxon>
        <taxon>Glires</taxon>
        <taxon>Rodentia</taxon>
        <taxon>Hystricomorpha</taxon>
        <taxon>Chinchillidae</taxon>
        <taxon>Chinchilla</taxon>
    </lineage>
</organism>
<dbReference type="Proteomes" id="UP000694398">
    <property type="component" value="Unassembled WGS sequence"/>
</dbReference>
<name>A0A8C2W1G5_CHILA</name>